<evidence type="ECO:0000313" key="1">
    <source>
        <dbReference type="EMBL" id="CAG8635635.1"/>
    </source>
</evidence>
<accession>A0A9N9DD44</accession>
<sequence>ATSKNAKEILSQLLAHTTFPDNDQLLYNVFHELQDIELDWTKECAMIYWQNHHTKNKQNM</sequence>
<evidence type="ECO:0000313" key="2">
    <source>
        <dbReference type="Proteomes" id="UP000789405"/>
    </source>
</evidence>
<dbReference type="EMBL" id="CAJVPY010005107">
    <property type="protein sequence ID" value="CAG8635635.1"/>
    <property type="molecule type" value="Genomic_DNA"/>
</dbReference>
<protein>
    <submittedName>
        <fullName evidence="1">4280_t:CDS:1</fullName>
    </submittedName>
</protein>
<feature type="non-terminal residue" evidence="1">
    <location>
        <position position="1"/>
    </location>
</feature>
<name>A0A9N9DD44_9GLOM</name>
<dbReference type="Proteomes" id="UP000789405">
    <property type="component" value="Unassembled WGS sequence"/>
</dbReference>
<dbReference type="OrthoDB" id="2469559at2759"/>
<keyword evidence="2" id="KW-1185">Reference proteome</keyword>
<reference evidence="1" key="1">
    <citation type="submission" date="2021-06" db="EMBL/GenBank/DDBJ databases">
        <authorList>
            <person name="Kallberg Y."/>
            <person name="Tangrot J."/>
            <person name="Rosling A."/>
        </authorList>
    </citation>
    <scope>NUCLEOTIDE SEQUENCE</scope>
    <source>
        <strain evidence="1">MA453B</strain>
    </source>
</reference>
<proteinExistence type="predicted"/>
<gene>
    <name evidence="1" type="ORF">DERYTH_LOCUS9380</name>
</gene>
<comment type="caution">
    <text evidence="1">The sequence shown here is derived from an EMBL/GenBank/DDBJ whole genome shotgun (WGS) entry which is preliminary data.</text>
</comment>
<dbReference type="AlphaFoldDB" id="A0A9N9DD44"/>
<organism evidence="1 2">
    <name type="scientific">Dentiscutata erythropus</name>
    <dbReference type="NCBI Taxonomy" id="1348616"/>
    <lineage>
        <taxon>Eukaryota</taxon>
        <taxon>Fungi</taxon>
        <taxon>Fungi incertae sedis</taxon>
        <taxon>Mucoromycota</taxon>
        <taxon>Glomeromycotina</taxon>
        <taxon>Glomeromycetes</taxon>
        <taxon>Diversisporales</taxon>
        <taxon>Gigasporaceae</taxon>
        <taxon>Dentiscutata</taxon>
    </lineage>
</organism>